<dbReference type="EMBL" id="WQMT02000005">
    <property type="protein sequence ID" value="KAG9222964.1"/>
    <property type="molecule type" value="Genomic_DNA"/>
</dbReference>
<protein>
    <submittedName>
        <fullName evidence="1">Uncharacterized protein</fullName>
    </submittedName>
</protein>
<proteinExistence type="predicted"/>
<dbReference type="Proteomes" id="UP000824881">
    <property type="component" value="Unassembled WGS sequence"/>
</dbReference>
<reference evidence="1 2" key="1">
    <citation type="journal article" date="2021" name="Appl. Environ. Microbiol.">
        <title>Genetic linkage and physical mapping for an oyster mushroom Pleurotus cornucopiae and QTL analysis for the trait cap color.</title>
        <authorList>
            <person name="Zhang Y."/>
            <person name="Gao W."/>
            <person name="Sonnenberg A."/>
            <person name="Chen Q."/>
            <person name="Zhang J."/>
            <person name="Huang C."/>
        </authorList>
    </citation>
    <scope>NUCLEOTIDE SEQUENCE [LARGE SCALE GENOMIC DNA]</scope>
    <source>
        <strain evidence="1">CCMSSC00406</strain>
    </source>
</reference>
<evidence type="ECO:0000313" key="2">
    <source>
        <dbReference type="Proteomes" id="UP000824881"/>
    </source>
</evidence>
<gene>
    <name evidence="1" type="ORF">CCMSSC00406_0000347</name>
</gene>
<organism evidence="1 2">
    <name type="scientific">Pleurotus cornucopiae</name>
    <name type="common">Cornucopia mushroom</name>
    <dbReference type="NCBI Taxonomy" id="5321"/>
    <lineage>
        <taxon>Eukaryota</taxon>
        <taxon>Fungi</taxon>
        <taxon>Dikarya</taxon>
        <taxon>Basidiomycota</taxon>
        <taxon>Agaricomycotina</taxon>
        <taxon>Agaricomycetes</taxon>
        <taxon>Agaricomycetidae</taxon>
        <taxon>Agaricales</taxon>
        <taxon>Pleurotineae</taxon>
        <taxon>Pleurotaceae</taxon>
        <taxon>Pleurotus</taxon>
    </lineage>
</organism>
<keyword evidence="2" id="KW-1185">Reference proteome</keyword>
<name>A0ACB7IYZ2_PLECO</name>
<comment type="caution">
    <text evidence="1">The sequence shown here is derived from an EMBL/GenBank/DDBJ whole genome shotgun (WGS) entry which is preliminary data.</text>
</comment>
<accession>A0ACB7IYZ2</accession>
<evidence type="ECO:0000313" key="1">
    <source>
        <dbReference type="EMBL" id="KAG9222964.1"/>
    </source>
</evidence>
<sequence>MSTPISCAPNDSASLCLTMIAHNTRFAAHSTSDNHFEPEDPSPSSLAMKESSTSSTRHARNNSVIYPKKRPSPNGVSKPRRSPLLPAYGPRKTPRSAKSGLIQQRQREAQIAALRREGILIEEEYREEIRYYMLDMEQCTMCSLQSMDQQPEIRWHMRPCLVDFLVEVHFAFRLRPETLYLTLNIIDRYVSRRIVYVKHYQLVGCAALWIAAKFEDAKDRVPTVQELASVCQEAYDETAFIQMEGHVLSTIQWTLGHPTAEAWLRLMCCGPVMEEPKVQHVARFLMEITLFYREFVKHSPSTIALAALTLARYLCGKPRRVWEETDECIEVVEYLDNRLARHVNDLSEVLVRKYSYAFYSKAATFVVQYYLNGGHFMRHAYPSLPVTPVRSPASSIVSTPMSSTTSYSDLSDDMPVTPTSPLSTSDFFPSSHCSSDDKENVHSSLEPVIKPIRADPTPDEFLPHDYVSFGRPALHNLNVVSPRAMVA</sequence>